<proteinExistence type="predicted"/>
<evidence type="ECO:0000313" key="1">
    <source>
        <dbReference type="EMBL" id="UZF88266.1"/>
    </source>
</evidence>
<dbReference type="AlphaFoldDB" id="A0A9E7ZW25"/>
<accession>A0A9E7ZW25</accession>
<organism evidence="1">
    <name type="scientific">Bosea sp. NBC_00436</name>
    <dbReference type="NCBI Taxonomy" id="2969620"/>
    <lineage>
        <taxon>Bacteria</taxon>
        <taxon>Pseudomonadati</taxon>
        <taxon>Pseudomonadota</taxon>
        <taxon>Alphaproteobacteria</taxon>
        <taxon>Hyphomicrobiales</taxon>
        <taxon>Boseaceae</taxon>
        <taxon>Bosea</taxon>
    </lineage>
</organism>
<sequence>MGERRSVGGHATIKIALGTRDISLARKRWFDVHPQVEDIIEVARLRQVWSKRPEALRAVTGLSPSDIESMAKRCYQQILSRDDDEALSDDTPADQTEIILEERCWSKDDPDAFRGRAKESA</sequence>
<gene>
    <name evidence="1" type="ORF">NWE54_05625</name>
</gene>
<reference evidence="1" key="1">
    <citation type="submission" date="2022-08" db="EMBL/GenBank/DDBJ databases">
        <title>Complete Genome Sequences of 2 Bosea sp. soil isolates.</title>
        <authorList>
            <person name="Alvarez Arevalo M."/>
            <person name="Sterndorff E.B."/>
            <person name="Faurdal D."/>
            <person name="Joergensen T.S."/>
            <person name="Weber T."/>
        </authorList>
    </citation>
    <scope>NUCLEOTIDE SEQUENCE</scope>
    <source>
        <strain evidence="1">NBC_00436</strain>
    </source>
</reference>
<dbReference type="EMBL" id="CP102774">
    <property type="protein sequence ID" value="UZF88266.1"/>
    <property type="molecule type" value="Genomic_DNA"/>
</dbReference>
<protein>
    <submittedName>
        <fullName evidence="1">Uncharacterized protein</fullName>
    </submittedName>
</protein>
<name>A0A9E7ZW25_9HYPH</name>